<sequence>MALLVALTGGFGLLASFTLLQFGLDSMALRYPLALGFAYLFFLFLIWLWLRTNADDYRDAPDILSLALSRGESGGPPDIQSGGGGDFGGGGATAAFDGSAAPVDEAAASPLGTVREAAETAAQADEAAIPLAAIALAVGIAVASLYVVYIAPVLFAEVLVDGALSYALFRHLRGHDRQHWLVSAFGRTVWPFTATAVFLMVVGAAMSAYAPGAKAVGQVVKHAIAQRTTK</sequence>
<evidence type="ECO:0008006" key="4">
    <source>
        <dbReference type="Google" id="ProtNLM"/>
    </source>
</evidence>
<accession>A0A4R2LS43</accession>
<reference evidence="2 3" key="1">
    <citation type="submission" date="2019-03" db="EMBL/GenBank/DDBJ databases">
        <title>Genomic Encyclopedia of Type Strains, Phase IV (KMG-IV): sequencing the most valuable type-strain genomes for metagenomic binning, comparative biology and taxonomic classification.</title>
        <authorList>
            <person name="Goeker M."/>
        </authorList>
    </citation>
    <scope>NUCLEOTIDE SEQUENCE [LARGE SCALE GENOMIC DNA]</scope>
    <source>
        <strain evidence="2 3">DSM 1709</strain>
    </source>
</reference>
<keyword evidence="1" id="KW-0812">Transmembrane</keyword>
<proteinExistence type="predicted"/>
<gene>
    <name evidence="2" type="ORF">EV684_1288</name>
</gene>
<dbReference type="EMBL" id="SLXD01000028">
    <property type="protein sequence ID" value="TCO96871.1"/>
    <property type="molecule type" value="Genomic_DNA"/>
</dbReference>
<feature type="transmembrane region" description="Helical" evidence="1">
    <location>
        <begin position="189"/>
        <end position="210"/>
    </location>
</feature>
<dbReference type="AlphaFoldDB" id="A0A4R2LS43"/>
<dbReference type="Proteomes" id="UP000295106">
    <property type="component" value="Unassembled WGS sequence"/>
</dbReference>
<evidence type="ECO:0000256" key="1">
    <source>
        <dbReference type="SAM" id="Phobius"/>
    </source>
</evidence>
<feature type="transmembrane region" description="Helical" evidence="1">
    <location>
        <begin position="127"/>
        <end position="147"/>
    </location>
</feature>
<keyword evidence="1" id="KW-1133">Transmembrane helix</keyword>
<comment type="caution">
    <text evidence="2">The sequence shown here is derived from an EMBL/GenBank/DDBJ whole genome shotgun (WGS) entry which is preliminary data.</text>
</comment>
<name>A0A4R2LS43_RUBGE</name>
<keyword evidence="1" id="KW-0472">Membrane</keyword>
<feature type="transmembrane region" description="Helical" evidence="1">
    <location>
        <begin position="31"/>
        <end position="50"/>
    </location>
</feature>
<protein>
    <recommendedName>
        <fullName evidence="4">Transmembrane protein</fullName>
    </recommendedName>
</protein>
<dbReference type="OrthoDB" id="8906049at2"/>
<evidence type="ECO:0000313" key="3">
    <source>
        <dbReference type="Proteomes" id="UP000295106"/>
    </source>
</evidence>
<evidence type="ECO:0000313" key="2">
    <source>
        <dbReference type="EMBL" id="TCO96871.1"/>
    </source>
</evidence>
<dbReference type="RefSeq" id="WP_132649825.1">
    <property type="nucleotide sequence ID" value="NZ_NRRI01000083.1"/>
</dbReference>
<organism evidence="2 3">
    <name type="scientific">Rubrivivax gelatinosus</name>
    <name type="common">Rhodocyclus gelatinosus</name>
    <name type="synonym">Rhodopseudomonas gelatinosa</name>
    <dbReference type="NCBI Taxonomy" id="28068"/>
    <lineage>
        <taxon>Bacteria</taxon>
        <taxon>Pseudomonadati</taxon>
        <taxon>Pseudomonadota</taxon>
        <taxon>Betaproteobacteria</taxon>
        <taxon>Burkholderiales</taxon>
        <taxon>Sphaerotilaceae</taxon>
        <taxon>Rubrivivax</taxon>
    </lineage>
</organism>